<reference evidence="3 4" key="1">
    <citation type="journal article" date="2014" name="Genome Announc.">
        <title>Genome Sequence of a Promising Hydrogen-Producing Facultative Anaerobic Bacterium, Brevundimonas naejangsanensis Strain B1.</title>
        <authorList>
            <person name="Su H."/>
            <person name="Zhang T."/>
            <person name="Bao M."/>
            <person name="Jiang Y."/>
            <person name="Wang Y."/>
            <person name="Tan T."/>
        </authorList>
    </citation>
    <scope>NUCLEOTIDE SEQUENCE [LARGE SCALE GENOMIC DNA]</scope>
    <source>
        <strain evidence="3 4">B1</strain>
    </source>
</reference>
<dbReference type="OrthoDB" id="7201746at2"/>
<protein>
    <recommendedName>
        <fullName evidence="2">Peptidase S9 prolyl oligopeptidase catalytic domain-containing protein</fullName>
    </recommendedName>
</protein>
<dbReference type="SUPFAM" id="SSF53474">
    <property type="entry name" value="alpha/beta-Hydrolases"/>
    <property type="match status" value="1"/>
</dbReference>
<dbReference type="GO" id="GO:0004252">
    <property type="term" value="F:serine-type endopeptidase activity"/>
    <property type="evidence" value="ECO:0007669"/>
    <property type="project" value="TreeGrafter"/>
</dbReference>
<dbReference type="STRING" id="588932.DA69_04535"/>
<name>A0A172Y4D4_9CAUL</name>
<dbReference type="RefSeq" id="WP_025977251.1">
    <property type="nucleotide sequence ID" value="NZ_CP015614.1"/>
</dbReference>
<feature type="domain" description="Peptidase S9 prolyl oligopeptidase catalytic" evidence="2">
    <location>
        <begin position="637"/>
        <end position="813"/>
    </location>
</feature>
<dbReference type="InterPro" id="IPR029058">
    <property type="entry name" value="AB_hydrolase_fold"/>
</dbReference>
<evidence type="ECO:0000313" key="3">
    <source>
        <dbReference type="EMBL" id="ANF54073.1"/>
    </source>
</evidence>
<evidence type="ECO:0000256" key="1">
    <source>
        <dbReference type="ARBA" id="ARBA00022801"/>
    </source>
</evidence>
<sequence length="828" mass="89616">MLDRLGRAFGAAAFSFGIVVLVSATSTSAEDHSSGPASRSLKVEDITALEAFGRGAVSPDGRWAVYEKRGAYEATPRFDFAQRSPWAAMDLWLIDLNRPQEPPEQLAPGEGPGLLRGAWSPTGARLLIYRFREGRYDIGIVSMADRSVHWTGLTSELPGAGSAAEWISDDRLALMIRPDGSLPRLMRYFGGSQAAMTAAWARTAEGRTPSRTVIDAQAGTAEAETPEPAQALALLDLAQSRTTLLFEGRISDFAVSPDGKAIALVEGTEQTPIAPGMILQAEEARRQRLRIIDPETALVRTPAPELDLAPHLLRWSPDSSELLVWARRDGADWAAGELMRIGPEGARPVDRSGLATEAGADILRGVRADWLDGAPVLYARAAGGERYDWRRLAPEEPPLAVTAAFAVAPSQIAAVSERALYMFADGGFWAVEADGVRRLTPAETVVKAAVEIDPERTARLRINDAPRRDWAAASNAEGEVLIVGAEGLRRRLGRSAGRDFRWLAVSSEAALMLDRSELVETLRLVSGGEATNLDRVNSALADVVLAKPIPVPHLDARGRPTQSRLFLPTGGRIKGLIVKVYPGSLDGAAWAGPLILTYGTRAEVLAGEGYAVLSPSMPIDEEGANEADFYVRSVDLAVDAALAAFPQLPRDRIAVLGHSFGGYAALVIATRTARYRSYVVSSAITDLFGEWGEFNPASRILPEDGFQMRNQQGWVEVGQGGRKGPPWANIRAYADFSPYLAADRISAPVLLITADKDYIPMSQSERMFSALYRLGGTARLVTYWGEHHALWSPANIRDRYRQVFSWLEKTLNKPAAKVEAAAAEAPTP</sequence>
<dbReference type="GO" id="GO:0006508">
    <property type="term" value="P:proteolysis"/>
    <property type="evidence" value="ECO:0007669"/>
    <property type="project" value="InterPro"/>
</dbReference>
<proteinExistence type="predicted"/>
<dbReference type="EMBL" id="CP015614">
    <property type="protein sequence ID" value="ANF54073.1"/>
    <property type="molecule type" value="Genomic_DNA"/>
</dbReference>
<dbReference type="AlphaFoldDB" id="A0A172Y4D4"/>
<dbReference type="PANTHER" id="PTHR42776:SF28">
    <property type="entry name" value="GLUTAMYL ENDOPEPTIDASE, CHLOROPLASTIC-RELATED"/>
    <property type="match status" value="1"/>
</dbReference>
<evidence type="ECO:0000313" key="4">
    <source>
        <dbReference type="Proteomes" id="UP000077603"/>
    </source>
</evidence>
<dbReference type="Proteomes" id="UP000077603">
    <property type="component" value="Chromosome"/>
</dbReference>
<evidence type="ECO:0000259" key="2">
    <source>
        <dbReference type="Pfam" id="PF00326"/>
    </source>
</evidence>
<gene>
    <name evidence="3" type="ORF">DA69_04535</name>
</gene>
<organism evidence="3 4">
    <name type="scientific">Brevundimonas naejangsanensis</name>
    <dbReference type="NCBI Taxonomy" id="588932"/>
    <lineage>
        <taxon>Bacteria</taxon>
        <taxon>Pseudomonadati</taxon>
        <taxon>Pseudomonadota</taxon>
        <taxon>Alphaproteobacteria</taxon>
        <taxon>Caulobacterales</taxon>
        <taxon>Caulobacteraceae</taxon>
        <taxon>Brevundimonas</taxon>
    </lineage>
</organism>
<dbReference type="SUPFAM" id="SSF82171">
    <property type="entry name" value="DPP6 N-terminal domain-like"/>
    <property type="match status" value="1"/>
</dbReference>
<dbReference type="eggNOG" id="COG1506">
    <property type="taxonomic scope" value="Bacteria"/>
</dbReference>
<dbReference type="Pfam" id="PF00326">
    <property type="entry name" value="Peptidase_S9"/>
    <property type="match status" value="1"/>
</dbReference>
<dbReference type="Gene3D" id="2.120.10.30">
    <property type="entry name" value="TolB, C-terminal domain"/>
    <property type="match status" value="1"/>
</dbReference>
<dbReference type="InterPro" id="IPR011042">
    <property type="entry name" value="6-blade_b-propeller_TolB-like"/>
</dbReference>
<keyword evidence="1" id="KW-0378">Hydrolase</keyword>
<dbReference type="PANTHER" id="PTHR42776">
    <property type="entry name" value="SERINE PEPTIDASE S9 FAMILY MEMBER"/>
    <property type="match status" value="1"/>
</dbReference>
<accession>A0A172Y4D4</accession>
<dbReference type="InterPro" id="IPR001375">
    <property type="entry name" value="Peptidase_S9_cat"/>
</dbReference>
<dbReference type="Gene3D" id="3.40.50.1820">
    <property type="entry name" value="alpha/beta hydrolase"/>
    <property type="match status" value="1"/>
</dbReference>
<dbReference type="KEGG" id="bne:DA69_04535"/>
<keyword evidence="4" id="KW-1185">Reference proteome</keyword>